<gene>
    <name evidence="2" type="ORF">IV417_00865</name>
</gene>
<dbReference type="EMBL" id="JADQAZ010000001">
    <property type="protein sequence ID" value="MBT0955922.1"/>
    <property type="molecule type" value="Genomic_DNA"/>
</dbReference>
<evidence type="ECO:0000313" key="3">
    <source>
        <dbReference type="Proteomes" id="UP001315686"/>
    </source>
</evidence>
<dbReference type="RefSeq" id="WP_327792142.1">
    <property type="nucleotide sequence ID" value="NZ_JADQAZ010000001.1"/>
</dbReference>
<proteinExistence type="predicted"/>
<keyword evidence="3" id="KW-1185">Reference proteome</keyword>
<dbReference type="InterPro" id="IPR055343">
    <property type="entry name" value="CREG_beta-barrel"/>
</dbReference>
<evidence type="ECO:0000313" key="2">
    <source>
        <dbReference type="EMBL" id="MBT0955922.1"/>
    </source>
</evidence>
<evidence type="ECO:0000259" key="1">
    <source>
        <dbReference type="Pfam" id="PF13883"/>
    </source>
</evidence>
<dbReference type="InterPro" id="IPR012349">
    <property type="entry name" value="Split_barrel_FMN-bd"/>
</dbReference>
<dbReference type="SUPFAM" id="SSF50475">
    <property type="entry name" value="FMN-binding split barrel"/>
    <property type="match status" value="1"/>
</dbReference>
<protein>
    <submittedName>
        <fullName evidence="2">Pyridoxamine 5'-phosphate oxidase family protein</fullName>
    </submittedName>
</protein>
<organism evidence="2 3">
    <name type="scientific">Harenicola maris</name>
    <dbReference type="NCBI Taxonomy" id="2841044"/>
    <lineage>
        <taxon>Bacteria</taxon>
        <taxon>Pseudomonadati</taxon>
        <taxon>Pseudomonadota</taxon>
        <taxon>Alphaproteobacteria</taxon>
        <taxon>Rhodobacterales</taxon>
        <taxon>Paracoccaceae</taxon>
        <taxon>Harenicola</taxon>
    </lineage>
</organism>
<dbReference type="Gene3D" id="2.30.110.10">
    <property type="entry name" value="Electron Transport, Fmn-binding Protein, Chain A"/>
    <property type="match status" value="1"/>
</dbReference>
<feature type="domain" description="CREG-like beta-barrel" evidence="1">
    <location>
        <begin position="10"/>
        <end position="154"/>
    </location>
</feature>
<accession>A0AAP2CMQ3</accession>
<sequence length="161" mass="17116">MTTLFQAPDEDARSLAASLIQNARFAALGVIDPATAAPMVSRIAFGTAPDGTPLSLISDLSHHSRALKENPACSLLVGEPGPKGDPLTHPRLTLQCTATFLRQGAAGHTEMRDHYLITHPKSQLYIDFTDFAFALFTVQAAHLNGGFGKAYTLTKADLIGA</sequence>
<comment type="caution">
    <text evidence="2">The sequence shown here is derived from an EMBL/GenBank/DDBJ whole genome shotgun (WGS) entry which is preliminary data.</text>
</comment>
<dbReference type="Pfam" id="PF13883">
    <property type="entry name" value="CREG_beta-barrel"/>
    <property type="match status" value="1"/>
</dbReference>
<dbReference type="Proteomes" id="UP001315686">
    <property type="component" value="Unassembled WGS sequence"/>
</dbReference>
<dbReference type="AlphaFoldDB" id="A0AAP2CMQ3"/>
<name>A0AAP2CMQ3_9RHOB</name>
<reference evidence="2 3" key="1">
    <citation type="journal article" date="2021" name="Arch. Microbiol.">
        <title>Harenicola maris gen. nov., sp. nov. isolated from the Sea of Japan shallow sediments.</title>
        <authorList>
            <person name="Romanenko L.A."/>
            <person name="Kurilenko V.V."/>
            <person name="Chernysheva N.Y."/>
            <person name="Tekutyeva L.A."/>
            <person name="Velansky P.V."/>
            <person name="Svetashev V.I."/>
            <person name="Isaeva M.P."/>
        </authorList>
    </citation>
    <scope>NUCLEOTIDE SEQUENCE [LARGE SCALE GENOMIC DNA]</scope>
    <source>
        <strain evidence="2 3">KMM 3653</strain>
    </source>
</reference>